<dbReference type="PANTHER" id="PTHR13887:SF41">
    <property type="entry name" value="THIOREDOXIN SUPERFAMILY PROTEIN"/>
    <property type="match status" value="1"/>
</dbReference>
<sequence>MARRVINIDIVSDTICPFCFLGKRRLEKGFKLLNANGDDVGYNITWHPYQLDPGLPKEGIPKLQYYEQKFGKEAAKRMPARMIATGQEDGVQFKYDGAIVANTLDSHRLINYVQKRGDAQKTNELVEELFTGHFENAKHIGDHGALADVAAKVGFNRSEVLAYLASDAGREEVVSEISSLSRRGIRGVPHITFEKKYVVSGAQPPEVFAELIGEILEKA</sequence>
<dbReference type="InterPro" id="IPR001853">
    <property type="entry name" value="DSBA-like_thioredoxin_dom"/>
</dbReference>
<dbReference type="Proteomes" id="UP000070544">
    <property type="component" value="Unassembled WGS sequence"/>
</dbReference>
<dbReference type="EMBL" id="KQ965740">
    <property type="protein sequence ID" value="KXS18916.1"/>
    <property type="molecule type" value="Genomic_DNA"/>
</dbReference>
<evidence type="ECO:0000259" key="1">
    <source>
        <dbReference type="Pfam" id="PF01323"/>
    </source>
</evidence>
<dbReference type="SUPFAM" id="SSF52833">
    <property type="entry name" value="Thioredoxin-like"/>
    <property type="match status" value="1"/>
</dbReference>
<dbReference type="Pfam" id="PF01323">
    <property type="entry name" value="DSBA"/>
    <property type="match status" value="1"/>
</dbReference>
<accession>A0A139AQA4</accession>
<evidence type="ECO:0000313" key="2">
    <source>
        <dbReference type="EMBL" id="KXS18916.1"/>
    </source>
</evidence>
<name>A0A139AQA4_GONPJ</name>
<dbReference type="CDD" id="cd03024">
    <property type="entry name" value="DsbA_FrnE"/>
    <property type="match status" value="1"/>
</dbReference>
<protein>
    <submittedName>
        <fullName evidence="2">Thioredoxin-like protein</fullName>
    </submittedName>
</protein>
<dbReference type="PANTHER" id="PTHR13887">
    <property type="entry name" value="GLUTATHIONE S-TRANSFERASE KAPPA"/>
    <property type="match status" value="1"/>
</dbReference>
<proteinExistence type="predicted"/>
<dbReference type="OMA" id="IRWHAFQ"/>
<gene>
    <name evidence="2" type="ORF">M427DRAFT_109276</name>
</gene>
<reference evidence="2 3" key="1">
    <citation type="journal article" date="2015" name="Genome Biol. Evol.">
        <title>Phylogenomic analyses indicate that early fungi evolved digesting cell walls of algal ancestors of land plants.</title>
        <authorList>
            <person name="Chang Y."/>
            <person name="Wang S."/>
            <person name="Sekimoto S."/>
            <person name="Aerts A.L."/>
            <person name="Choi C."/>
            <person name="Clum A."/>
            <person name="LaButti K.M."/>
            <person name="Lindquist E.A."/>
            <person name="Yee Ngan C."/>
            <person name="Ohm R.A."/>
            <person name="Salamov A.A."/>
            <person name="Grigoriev I.V."/>
            <person name="Spatafora J.W."/>
            <person name="Berbee M.L."/>
        </authorList>
    </citation>
    <scope>NUCLEOTIDE SEQUENCE [LARGE SCALE GENOMIC DNA]</scope>
    <source>
        <strain evidence="2 3">JEL478</strain>
    </source>
</reference>
<evidence type="ECO:0000313" key="3">
    <source>
        <dbReference type="Proteomes" id="UP000070544"/>
    </source>
</evidence>
<dbReference type="OrthoDB" id="1930760at2759"/>
<dbReference type="Gene3D" id="3.40.30.10">
    <property type="entry name" value="Glutaredoxin"/>
    <property type="match status" value="1"/>
</dbReference>
<dbReference type="GO" id="GO:0016491">
    <property type="term" value="F:oxidoreductase activity"/>
    <property type="evidence" value="ECO:0007669"/>
    <property type="project" value="InterPro"/>
</dbReference>
<dbReference type="AlphaFoldDB" id="A0A139AQA4"/>
<keyword evidence="3" id="KW-1185">Reference proteome</keyword>
<feature type="domain" description="DSBA-like thioredoxin" evidence="1">
    <location>
        <begin position="8"/>
        <end position="212"/>
    </location>
</feature>
<dbReference type="STRING" id="1344416.A0A139AQA4"/>
<organism evidence="2 3">
    <name type="scientific">Gonapodya prolifera (strain JEL478)</name>
    <name type="common">Monoblepharis prolifera</name>
    <dbReference type="NCBI Taxonomy" id="1344416"/>
    <lineage>
        <taxon>Eukaryota</taxon>
        <taxon>Fungi</taxon>
        <taxon>Fungi incertae sedis</taxon>
        <taxon>Chytridiomycota</taxon>
        <taxon>Chytridiomycota incertae sedis</taxon>
        <taxon>Monoblepharidomycetes</taxon>
        <taxon>Monoblepharidales</taxon>
        <taxon>Gonapodyaceae</taxon>
        <taxon>Gonapodya</taxon>
    </lineage>
</organism>
<dbReference type="InterPro" id="IPR036249">
    <property type="entry name" value="Thioredoxin-like_sf"/>
</dbReference>